<protein>
    <submittedName>
        <fullName evidence="1">Uncharacterized protein</fullName>
    </submittedName>
</protein>
<name>A0AAV4YBI8_CAEEX</name>
<evidence type="ECO:0000313" key="1">
    <source>
        <dbReference type="EMBL" id="GIZ04787.1"/>
    </source>
</evidence>
<gene>
    <name evidence="1" type="ORF">CEXT_696381</name>
</gene>
<sequence length="241" mass="27047">MEVCSKVFTKGDMFRSADLEKKNVSDMESNGIRYGIQCLSNVTFVEDLRGKCLSYLNQSNQSLINLGAARQSLEAPLRAQQLGEPGLFPHCDLQVVPSPKTLKDISPCWYSVNGAPVASCQSTYKSSVACPPSLLATDKHENDRECLIRTSRRARSVPFQTSQEAICSRKHLQFNACERVELKFPGNTSLTTRKRTKDVEFRWTWKEGRPLKGSEQSSGDGKGTHFHPNIHSCHYIMKHHG</sequence>
<dbReference type="EMBL" id="BPLR01019135">
    <property type="protein sequence ID" value="GIZ04787.1"/>
    <property type="molecule type" value="Genomic_DNA"/>
</dbReference>
<comment type="caution">
    <text evidence="1">The sequence shown here is derived from an EMBL/GenBank/DDBJ whole genome shotgun (WGS) entry which is preliminary data.</text>
</comment>
<reference evidence="1 2" key="1">
    <citation type="submission" date="2021-06" db="EMBL/GenBank/DDBJ databases">
        <title>Caerostris extrusa draft genome.</title>
        <authorList>
            <person name="Kono N."/>
            <person name="Arakawa K."/>
        </authorList>
    </citation>
    <scope>NUCLEOTIDE SEQUENCE [LARGE SCALE GENOMIC DNA]</scope>
</reference>
<evidence type="ECO:0000313" key="2">
    <source>
        <dbReference type="Proteomes" id="UP001054945"/>
    </source>
</evidence>
<keyword evidence="2" id="KW-1185">Reference proteome</keyword>
<dbReference type="AlphaFoldDB" id="A0AAV4YBI8"/>
<organism evidence="1 2">
    <name type="scientific">Caerostris extrusa</name>
    <name type="common">Bark spider</name>
    <name type="synonym">Caerostris bankana</name>
    <dbReference type="NCBI Taxonomy" id="172846"/>
    <lineage>
        <taxon>Eukaryota</taxon>
        <taxon>Metazoa</taxon>
        <taxon>Ecdysozoa</taxon>
        <taxon>Arthropoda</taxon>
        <taxon>Chelicerata</taxon>
        <taxon>Arachnida</taxon>
        <taxon>Araneae</taxon>
        <taxon>Araneomorphae</taxon>
        <taxon>Entelegynae</taxon>
        <taxon>Araneoidea</taxon>
        <taxon>Araneidae</taxon>
        <taxon>Caerostris</taxon>
    </lineage>
</organism>
<proteinExistence type="predicted"/>
<accession>A0AAV4YBI8</accession>
<dbReference type="Proteomes" id="UP001054945">
    <property type="component" value="Unassembled WGS sequence"/>
</dbReference>